<dbReference type="SUPFAM" id="SSF48439">
    <property type="entry name" value="Protein prenylyltransferase"/>
    <property type="match status" value="1"/>
</dbReference>
<evidence type="ECO:0000313" key="1">
    <source>
        <dbReference type="EMBL" id="KAH0857985.1"/>
    </source>
</evidence>
<name>A0ABQ7XSS3_BRANA</name>
<keyword evidence="2" id="KW-1185">Reference proteome</keyword>
<comment type="caution">
    <text evidence="1">The sequence shown here is derived from an EMBL/GenBank/DDBJ whole genome shotgun (WGS) entry which is preliminary data.</text>
</comment>
<dbReference type="Proteomes" id="UP000824890">
    <property type="component" value="Unassembled WGS sequence"/>
</dbReference>
<protein>
    <submittedName>
        <fullName evidence="1">Uncharacterized protein</fullName>
    </submittedName>
</protein>
<proteinExistence type="predicted"/>
<dbReference type="EMBL" id="JAGKQM010000019">
    <property type="protein sequence ID" value="KAH0857985.1"/>
    <property type="molecule type" value="Genomic_DNA"/>
</dbReference>
<evidence type="ECO:0000313" key="2">
    <source>
        <dbReference type="Proteomes" id="UP000824890"/>
    </source>
</evidence>
<gene>
    <name evidence="1" type="ORF">HID58_086246</name>
</gene>
<dbReference type="PANTHER" id="PTHR11129">
    <property type="entry name" value="PROTEIN FARNESYLTRANSFERASE ALPHA SUBUNIT/RAB GERANYLGERANYL TRANSFERASE ALPHA SUBUNIT"/>
    <property type="match status" value="1"/>
</dbReference>
<dbReference type="Gene3D" id="1.25.40.120">
    <property type="entry name" value="Protein prenylyltransferase"/>
    <property type="match status" value="1"/>
</dbReference>
<organism evidence="1 2">
    <name type="scientific">Brassica napus</name>
    <name type="common">Rape</name>
    <dbReference type="NCBI Taxonomy" id="3708"/>
    <lineage>
        <taxon>Eukaryota</taxon>
        <taxon>Viridiplantae</taxon>
        <taxon>Streptophyta</taxon>
        <taxon>Embryophyta</taxon>
        <taxon>Tracheophyta</taxon>
        <taxon>Spermatophyta</taxon>
        <taxon>Magnoliopsida</taxon>
        <taxon>eudicotyledons</taxon>
        <taxon>Gunneridae</taxon>
        <taxon>Pentapetalae</taxon>
        <taxon>rosids</taxon>
        <taxon>malvids</taxon>
        <taxon>Brassicales</taxon>
        <taxon>Brassicaceae</taxon>
        <taxon>Brassiceae</taxon>
        <taxon>Brassica</taxon>
    </lineage>
</organism>
<sequence length="344" mass="39813">MKLGLSTPHSSQCWIKKQDPPVTEPQQIYGIKIINLEYQPIYLFNYVKLQNMRSWLYLTSTNAMKTHVVTSPLPKISHLRSLHVPYLLHLRESKVMKHSQAVLLLSSDFGTAWNARKLILPKQNQPLEAFTKELHLSRLILSKSEPKWSHRTWIIKMLSRSSSTPQEIVTKESELVESIGEVLQELNKSKRWAGLHVADSSCFHYRRRLMLRVLEPLKVKGSNANDKFDAHKTLMEELDWNKGLLKRYLGRELSETGESIFTNEETGIFIGNEIHLLESSMTVLDNKFEDFRAQALHASVYMLWLTKHIPEVWSMLEEKLGTEKLKCVLSTVDQERPLLAFAPN</sequence>
<reference evidence="1 2" key="1">
    <citation type="submission" date="2021-05" db="EMBL/GenBank/DDBJ databases">
        <title>Genome Assembly of Synthetic Allotetraploid Brassica napus Reveals Homoeologous Exchanges between Subgenomes.</title>
        <authorList>
            <person name="Davis J.T."/>
        </authorList>
    </citation>
    <scope>NUCLEOTIDE SEQUENCE [LARGE SCALE GENOMIC DNA]</scope>
    <source>
        <strain evidence="2">cv. Da-Ae</strain>
        <tissue evidence="1">Seedling</tissue>
    </source>
</reference>
<dbReference type="PANTHER" id="PTHR11129:SF9">
    <property type="entry name" value="(RAPE) HYPOTHETICAL PROTEIN"/>
    <property type="match status" value="1"/>
</dbReference>
<accession>A0ABQ7XSS3</accession>